<evidence type="ECO:0000259" key="1">
    <source>
        <dbReference type="PROSITE" id="PS50404"/>
    </source>
</evidence>
<dbReference type="Gene3D" id="1.20.1050.10">
    <property type="match status" value="1"/>
</dbReference>
<dbReference type="Gene3D" id="3.40.30.10">
    <property type="entry name" value="Glutaredoxin"/>
    <property type="match status" value="1"/>
</dbReference>
<evidence type="ECO:0000313" key="3">
    <source>
        <dbReference type="EMBL" id="KFE63969.1"/>
    </source>
</evidence>
<feature type="domain" description="GST N-terminal" evidence="1">
    <location>
        <begin position="1"/>
        <end position="81"/>
    </location>
</feature>
<dbReference type="InterPro" id="IPR004046">
    <property type="entry name" value="GST_C"/>
</dbReference>
<evidence type="ECO:0000313" key="4">
    <source>
        <dbReference type="Proteomes" id="UP000028725"/>
    </source>
</evidence>
<keyword evidence="3" id="KW-0808">Transferase</keyword>
<name>A0A085W8F6_9BACT</name>
<protein>
    <submittedName>
        <fullName evidence="3">Glutathione S-transferase</fullName>
    </submittedName>
</protein>
<dbReference type="STRING" id="394096.DB31_2381"/>
<keyword evidence="4" id="KW-1185">Reference proteome</keyword>
<dbReference type="GO" id="GO:0016740">
    <property type="term" value="F:transferase activity"/>
    <property type="evidence" value="ECO:0007669"/>
    <property type="project" value="UniProtKB-KW"/>
</dbReference>
<organism evidence="3 4">
    <name type="scientific">Hyalangium minutum</name>
    <dbReference type="NCBI Taxonomy" id="394096"/>
    <lineage>
        <taxon>Bacteria</taxon>
        <taxon>Pseudomonadati</taxon>
        <taxon>Myxococcota</taxon>
        <taxon>Myxococcia</taxon>
        <taxon>Myxococcales</taxon>
        <taxon>Cystobacterineae</taxon>
        <taxon>Archangiaceae</taxon>
        <taxon>Hyalangium</taxon>
    </lineage>
</organism>
<dbReference type="InterPro" id="IPR040079">
    <property type="entry name" value="Glutathione_S-Trfase"/>
</dbReference>
<dbReference type="PANTHER" id="PTHR44051:SF8">
    <property type="entry name" value="GLUTATHIONE S-TRANSFERASE GSTA"/>
    <property type="match status" value="1"/>
</dbReference>
<accession>A0A085W8F6</accession>
<dbReference type="AlphaFoldDB" id="A0A085W8F6"/>
<sequence>MELYFCPMTCSLATRIALYELDEPATFHMVNVVTKKMADGGDYFQINPKGQVPALRTREGVLLTEGPAVLQYVADLKPERGLAPKAGTLERYQLQQWLNYISTEVHKQIFYTIFSPQWPAEAKVFVREQVAPAKYDFLSKHLDGREFLLDTGFTVADAYLVTTLNWCGAAGIDLGRWPVMKAYLDRMKARPAVGRAITEERALREKMA</sequence>
<evidence type="ECO:0000259" key="2">
    <source>
        <dbReference type="PROSITE" id="PS50405"/>
    </source>
</evidence>
<dbReference type="SFLD" id="SFLDS00019">
    <property type="entry name" value="Glutathione_Transferase_(cytos"/>
    <property type="match status" value="1"/>
</dbReference>
<dbReference type="OrthoDB" id="8772754at2"/>
<dbReference type="InterPro" id="IPR036282">
    <property type="entry name" value="Glutathione-S-Trfase_C_sf"/>
</dbReference>
<dbReference type="PROSITE" id="PS50404">
    <property type="entry name" value="GST_NTER"/>
    <property type="match status" value="1"/>
</dbReference>
<dbReference type="InterPro" id="IPR004045">
    <property type="entry name" value="Glutathione_S-Trfase_N"/>
</dbReference>
<dbReference type="SFLD" id="SFLDG00358">
    <property type="entry name" value="Main_(cytGST)"/>
    <property type="match status" value="1"/>
</dbReference>
<dbReference type="PANTHER" id="PTHR44051">
    <property type="entry name" value="GLUTATHIONE S-TRANSFERASE-RELATED"/>
    <property type="match status" value="1"/>
</dbReference>
<dbReference type="CDD" id="cd03188">
    <property type="entry name" value="GST_C_Beta"/>
    <property type="match status" value="1"/>
</dbReference>
<dbReference type="Pfam" id="PF00043">
    <property type="entry name" value="GST_C"/>
    <property type="match status" value="1"/>
</dbReference>
<dbReference type="Pfam" id="PF13409">
    <property type="entry name" value="GST_N_2"/>
    <property type="match status" value="1"/>
</dbReference>
<gene>
    <name evidence="3" type="ORF">DB31_2381</name>
</gene>
<dbReference type="SFLD" id="SFLDG01150">
    <property type="entry name" value="Main.1:_Beta-like"/>
    <property type="match status" value="1"/>
</dbReference>
<dbReference type="PROSITE" id="PS50405">
    <property type="entry name" value="GST_CTER"/>
    <property type="match status" value="1"/>
</dbReference>
<feature type="domain" description="GST C-terminal" evidence="2">
    <location>
        <begin position="87"/>
        <end position="208"/>
    </location>
</feature>
<dbReference type="Proteomes" id="UP000028725">
    <property type="component" value="Unassembled WGS sequence"/>
</dbReference>
<reference evidence="3 4" key="1">
    <citation type="submission" date="2014-04" db="EMBL/GenBank/DDBJ databases">
        <title>Genome assembly of Hyalangium minutum DSM 14724.</title>
        <authorList>
            <person name="Sharma G."/>
            <person name="Subramanian S."/>
        </authorList>
    </citation>
    <scope>NUCLEOTIDE SEQUENCE [LARGE SCALE GENOMIC DNA]</scope>
    <source>
        <strain evidence="3 4">DSM 14724</strain>
    </source>
</reference>
<dbReference type="InterPro" id="IPR036249">
    <property type="entry name" value="Thioredoxin-like_sf"/>
</dbReference>
<comment type="caution">
    <text evidence="3">The sequence shown here is derived from an EMBL/GenBank/DDBJ whole genome shotgun (WGS) entry which is preliminary data.</text>
</comment>
<dbReference type="CDD" id="cd03057">
    <property type="entry name" value="GST_N_Beta"/>
    <property type="match status" value="1"/>
</dbReference>
<dbReference type="InterPro" id="IPR010987">
    <property type="entry name" value="Glutathione-S-Trfase_C-like"/>
</dbReference>
<dbReference type="SUPFAM" id="SSF47616">
    <property type="entry name" value="GST C-terminal domain-like"/>
    <property type="match status" value="1"/>
</dbReference>
<dbReference type="EMBL" id="JMCB01000015">
    <property type="protein sequence ID" value="KFE63969.1"/>
    <property type="molecule type" value="Genomic_DNA"/>
</dbReference>
<dbReference type="PATRIC" id="fig|394096.3.peg.6713"/>
<dbReference type="SUPFAM" id="SSF52833">
    <property type="entry name" value="Thioredoxin-like"/>
    <property type="match status" value="1"/>
</dbReference>
<proteinExistence type="predicted"/>
<dbReference type="RefSeq" id="WP_044195120.1">
    <property type="nucleotide sequence ID" value="NZ_JMCB01000015.1"/>
</dbReference>